<evidence type="ECO:0000313" key="3">
    <source>
        <dbReference type="Proteomes" id="UP000186513"/>
    </source>
</evidence>
<sequence length="202" mass="22444">MAVDNLGPNKEVTIRRQQQNGSWVDIPLYYQRAAGSNKEIWIGGLSAHASLQPGEKFAVRYKVNGVEYWDNNNNQDYRILDQGPLLGRGKQISGSLSVAAGLNNNKIANGLIHVRNLALNKEVKLVYTTNNWASATVVNASYGGTPFSIGYGSHSNPNLNGAETWRVVFEFPANVQGQYYLEYKVNGQSYYDNNFGANYPLY</sequence>
<organism evidence="2 3">
    <name type="scientific">Chitinimonas taiwanensis DSM 18899</name>
    <dbReference type="NCBI Taxonomy" id="1121279"/>
    <lineage>
        <taxon>Bacteria</taxon>
        <taxon>Pseudomonadati</taxon>
        <taxon>Pseudomonadota</taxon>
        <taxon>Betaproteobacteria</taxon>
        <taxon>Neisseriales</taxon>
        <taxon>Chitinibacteraceae</taxon>
        <taxon>Chitinimonas</taxon>
    </lineage>
</organism>
<protein>
    <submittedName>
        <fullName evidence="2">Carbohydrate/starch-binding module (Family 21)</fullName>
    </submittedName>
</protein>
<evidence type="ECO:0000259" key="1">
    <source>
        <dbReference type="PROSITE" id="PS51159"/>
    </source>
</evidence>
<dbReference type="PROSITE" id="PS51159">
    <property type="entry name" value="CBM21"/>
    <property type="match status" value="2"/>
</dbReference>
<dbReference type="GO" id="GO:0000164">
    <property type="term" value="C:protein phosphatase type 1 complex"/>
    <property type="evidence" value="ECO:0007669"/>
    <property type="project" value="TreeGrafter"/>
</dbReference>
<dbReference type="PANTHER" id="PTHR12307">
    <property type="entry name" value="PROTEIN PHOSPHATASE 1 REGULATORY SUBUNIT"/>
    <property type="match status" value="1"/>
</dbReference>
<dbReference type="InterPro" id="IPR005036">
    <property type="entry name" value="CBM21_dom"/>
</dbReference>
<accession>A0A1K2HLU0</accession>
<dbReference type="Gene3D" id="2.60.40.2440">
    <property type="entry name" value="Carbohydrate binding type-21 domain"/>
    <property type="match status" value="2"/>
</dbReference>
<dbReference type="GO" id="GO:0008157">
    <property type="term" value="F:protein phosphatase 1 binding"/>
    <property type="evidence" value="ECO:0007669"/>
    <property type="project" value="TreeGrafter"/>
</dbReference>
<dbReference type="Proteomes" id="UP000186513">
    <property type="component" value="Unassembled WGS sequence"/>
</dbReference>
<feature type="domain" description="CBM21" evidence="1">
    <location>
        <begin position="1"/>
        <end position="80"/>
    </location>
</feature>
<evidence type="ECO:0000313" key="2">
    <source>
        <dbReference type="EMBL" id="SFZ77727.1"/>
    </source>
</evidence>
<dbReference type="STRING" id="1121279.SAMN02745887_02553"/>
<dbReference type="EMBL" id="FPKR01000010">
    <property type="protein sequence ID" value="SFZ77727.1"/>
    <property type="molecule type" value="Genomic_DNA"/>
</dbReference>
<dbReference type="AlphaFoldDB" id="A0A1K2HLU0"/>
<gene>
    <name evidence="2" type="ORF">SAMN02745887_02553</name>
</gene>
<dbReference type="Pfam" id="PF03370">
    <property type="entry name" value="CBM_21"/>
    <property type="match status" value="1"/>
</dbReference>
<reference evidence="2 3" key="1">
    <citation type="submission" date="2016-11" db="EMBL/GenBank/DDBJ databases">
        <authorList>
            <person name="Jaros S."/>
            <person name="Januszkiewicz K."/>
            <person name="Wedrychowicz H."/>
        </authorList>
    </citation>
    <scope>NUCLEOTIDE SEQUENCE [LARGE SCALE GENOMIC DNA]</scope>
    <source>
        <strain evidence="2 3">DSM 18899</strain>
    </source>
</reference>
<dbReference type="InterPro" id="IPR038175">
    <property type="entry name" value="CBM21_dom_sf"/>
</dbReference>
<name>A0A1K2HLU0_9NEIS</name>
<dbReference type="PANTHER" id="PTHR12307:SF36">
    <property type="entry name" value="GLYCOGEN-BINDING SUBUNIT 76A"/>
    <property type="match status" value="1"/>
</dbReference>
<keyword evidence="3" id="KW-1185">Reference proteome</keyword>
<proteinExistence type="predicted"/>
<feature type="domain" description="CBM21" evidence="1">
    <location>
        <begin position="88"/>
        <end position="202"/>
    </location>
</feature>
<dbReference type="InterPro" id="IPR050782">
    <property type="entry name" value="PP1_regulatory_subunit_3"/>
</dbReference>